<dbReference type="EMBL" id="QTSX02005082">
    <property type="protein sequence ID" value="KAJ9061267.1"/>
    <property type="molecule type" value="Genomic_DNA"/>
</dbReference>
<dbReference type="Proteomes" id="UP001165960">
    <property type="component" value="Unassembled WGS sequence"/>
</dbReference>
<evidence type="ECO:0000313" key="2">
    <source>
        <dbReference type="Proteomes" id="UP001165960"/>
    </source>
</evidence>
<accession>A0ACC2SFT7</accession>
<proteinExistence type="predicted"/>
<evidence type="ECO:0000313" key="1">
    <source>
        <dbReference type="EMBL" id="KAJ9061267.1"/>
    </source>
</evidence>
<reference evidence="1" key="1">
    <citation type="submission" date="2022-04" db="EMBL/GenBank/DDBJ databases">
        <title>Genome of the entomopathogenic fungus Entomophthora muscae.</title>
        <authorList>
            <person name="Elya C."/>
            <person name="Lovett B.R."/>
            <person name="Lee E."/>
            <person name="Macias A.M."/>
            <person name="Hajek A.E."/>
            <person name="De Bivort B.L."/>
            <person name="Kasson M.T."/>
            <person name="De Fine Licht H.H."/>
            <person name="Stajich J.E."/>
        </authorList>
    </citation>
    <scope>NUCLEOTIDE SEQUENCE</scope>
    <source>
        <strain evidence="1">Berkeley</strain>
    </source>
</reference>
<sequence>MFYPAMTLAHWDEPVAGIWELHIHNRNQNQTPIDRLIRWKITFYGRNPTSTPATLNPVKLTLRDEL</sequence>
<organism evidence="1 2">
    <name type="scientific">Entomophthora muscae</name>
    <dbReference type="NCBI Taxonomy" id="34485"/>
    <lineage>
        <taxon>Eukaryota</taxon>
        <taxon>Fungi</taxon>
        <taxon>Fungi incertae sedis</taxon>
        <taxon>Zoopagomycota</taxon>
        <taxon>Entomophthoromycotina</taxon>
        <taxon>Entomophthoromycetes</taxon>
        <taxon>Entomophthorales</taxon>
        <taxon>Entomophthoraceae</taxon>
        <taxon>Entomophthora</taxon>
    </lineage>
</organism>
<protein>
    <submittedName>
        <fullName evidence="1">Uncharacterized protein</fullName>
    </submittedName>
</protein>
<keyword evidence="2" id="KW-1185">Reference proteome</keyword>
<name>A0ACC2SFT7_9FUNG</name>
<comment type="caution">
    <text evidence="1">The sequence shown here is derived from an EMBL/GenBank/DDBJ whole genome shotgun (WGS) entry which is preliminary data.</text>
</comment>
<gene>
    <name evidence="1" type="ORF">DSO57_1022323</name>
</gene>